<dbReference type="STRING" id="5454.A0A163K059"/>
<dbReference type="PANTHER" id="PTHR35186:SF4">
    <property type="entry name" value="PRION-INHIBITION AND PROPAGATION HELO DOMAIN-CONTAINING PROTEIN"/>
    <property type="match status" value="1"/>
</dbReference>
<keyword evidence="3" id="KW-1185">Reference proteome</keyword>
<evidence type="ECO:0000313" key="2">
    <source>
        <dbReference type="EMBL" id="KZM26694.1"/>
    </source>
</evidence>
<reference evidence="2 3" key="1">
    <citation type="journal article" date="2016" name="Sci. Rep.">
        <title>Draft genome sequencing and secretome analysis of fungal phytopathogen Ascochyta rabiei provides insight into the necrotrophic effector repertoire.</title>
        <authorList>
            <person name="Verma S."/>
            <person name="Gazara R.K."/>
            <person name="Nizam S."/>
            <person name="Parween S."/>
            <person name="Chattopadhyay D."/>
            <person name="Verma P.K."/>
        </authorList>
    </citation>
    <scope>NUCLEOTIDE SEQUENCE [LARGE SCALE GENOMIC DNA]</scope>
    <source>
        <strain evidence="2 3">ArDII</strain>
    </source>
</reference>
<evidence type="ECO:0000259" key="1">
    <source>
        <dbReference type="Pfam" id="PF24476"/>
    </source>
</evidence>
<dbReference type="PANTHER" id="PTHR35186">
    <property type="entry name" value="ANK_REP_REGION DOMAIN-CONTAINING PROTEIN"/>
    <property type="match status" value="1"/>
</dbReference>
<dbReference type="Pfam" id="PF24476">
    <property type="entry name" value="DUF7580"/>
    <property type="match status" value="1"/>
</dbReference>
<feature type="domain" description="DUF7580" evidence="1">
    <location>
        <begin position="212"/>
        <end position="580"/>
    </location>
</feature>
<accession>A0A163K059</accession>
<comment type="caution">
    <text evidence="2">The sequence shown here is derived from an EMBL/GenBank/DDBJ whole genome shotgun (WGS) entry which is preliminary data.</text>
</comment>
<dbReference type="AlphaFoldDB" id="A0A163K059"/>
<evidence type="ECO:0000313" key="3">
    <source>
        <dbReference type="Proteomes" id="UP000076837"/>
    </source>
</evidence>
<name>A0A163K059_DIDRA</name>
<protein>
    <recommendedName>
        <fullName evidence="1">DUF7580 domain-containing protein</fullName>
    </recommendedName>
</protein>
<dbReference type="Proteomes" id="UP000076837">
    <property type="component" value="Unassembled WGS sequence"/>
</dbReference>
<organism evidence="2 3">
    <name type="scientific">Didymella rabiei</name>
    <name type="common">Chickpea ascochyta blight fungus</name>
    <name type="synonym">Mycosphaerella rabiei</name>
    <dbReference type="NCBI Taxonomy" id="5454"/>
    <lineage>
        <taxon>Eukaryota</taxon>
        <taxon>Fungi</taxon>
        <taxon>Dikarya</taxon>
        <taxon>Ascomycota</taxon>
        <taxon>Pezizomycotina</taxon>
        <taxon>Dothideomycetes</taxon>
        <taxon>Pleosporomycetidae</taxon>
        <taxon>Pleosporales</taxon>
        <taxon>Pleosporineae</taxon>
        <taxon>Didymellaceae</taxon>
        <taxon>Ascochyta</taxon>
    </lineage>
</organism>
<proteinExistence type="predicted"/>
<sequence>MATGIEIAGLVLGSLPLLLAGLEFYGKGIAVTKRYWRYGREVEMLVGELRGETAVYQNSIESLVLGVVDARDVAEFLADPGGELWAKVSFERKLRKRLGASYSPYLDTILRLRAAVEKFKERLRLGSSGQVRPWCRLNMNFADEMQPQFSDENTFKENYKRLKFSLSKADYNDLMTTIRQANTVLNRLTVQRQNIEAQQRVDRSSIPNFQIINERAQGFYSAINSGWTCLCQADHAISLRLEPRMVDVSSDDDEEEDEEDEAPMRDPFHVLFQYGPTQSIVNSVKLNPWTWDEADIHVTCESVTSIPKGTVCAVQNGKGVRFVSHAKRAVKAALEPEPNLQPIKDLCSAICTLQKPHRDVCLTLLENEIVKQRYGLKIYPTRTLPSDTEQWTVSTLRSALQRKRRFPNRERVRLAIILASSVLQLHETPWLENNWGLDNIYFVERPGFPLYDQPFVSPGLDTNVSSQTNTIPKQLGRIIQNQPLFALGVALIELWYGETLSDLHEDEDGPRDPADLQGSFLTRLNTAYRLADELADDAGAKYSDAVRRCIRCDFSLRANSLEDVQLQKAVFQGVVTQLKATHDFMC</sequence>
<dbReference type="EMBL" id="JYNV01000101">
    <property type="protein sequence ID" value="KZM26694.1"/>
    <property type="molecule type" value="Genomic_DNA"/>
</dbReference>
<dbReference type="OrthoDB" id="3565018at2759"/>
<gene>
    <name evidence="2" type="ORF">ST47_g2181</name>
</gene>
<dbReference type="InterPro" id="IPR056002">
    <property type="entry name" value="DUF7580"/>
</dbReference>